<dbReference type="PANTHER" id="PTHR12124">
    <property type="entry name" value="POLYMYOSITIS/SCLERODERMA AUTOANTIGEN-RELATED"/>
    <property type="match status" value="1"/>
</dbReference>
<feature type="domain" description="HRDC" evidence="11">
    <location>
        <begin position="462"/>
        <end position="542"/>
    </location>
</feature>
<dbReference type="GO" id="GO:0071044">
    <property type="term" value="P:histone mRNA catabolic process"/>
    <property type="evidence" value="ECO:0007669"/>
    <property type="project" value="TreeGrafter"/>
</dbReference>
<evidence type="ECO:0000256" key="5">
    <source>
        <dbReference type="ARBA" id="ARBA00022835"/>
    </source>
</evidence>
<dbReference type="Gene3D" id="1.10.150.80">
    <property type="entry name" value="HRDC domain"/>
    <property type="match status" value="1"/>
</dbReference>
<dbReference type="GO" id="GO:0071038">
    <property type="term" value="P:TRAMP-dependent tRNA surveillance pathway"/>
    <property type="evidence" value="ECO:0007669"/>
    <property type="project" value="TreeGrafter"/>
</dbReference>
<dbReference type="SUPFAM" id="SSF47819">
    <property type="entry name" value="HRDC-like"/>
    <property type="match status" value="1"/>
</dbReference>
<dbReference type="InterPro" id="IPR012588">
    <property type="entry name" value="Exosome-assoc_fac_Rrp6_N"/>
</dbReference>
<dbReference type="GO" id="GO:0080188">
    <property type="term" value="P:gene silencing by siRNA-directed DNA methylation"/>
    <property type="evidence" value="ECO:0007669"/>
    <property type="project" value="UniProtKB-ARBA"/>
</dbReference>
<dbReference type="InterPro" id="IPR002121">
    <property type="entry name" value="HRDC_dom"/>
</dbReference>
<keyword evidence="8" id="KW-0539">Nucleus</keyword>
<keyword evidence="2" id="KW-0698">rRNA processing</keyword>
<dbReference type="GO" id="GO:0000175">
    <property type="term" value="F:3'-5'-RNA exonuclease activity"/>
    <property type="evidence" value="ECO:0007669"/>
    <property type="project" value="InterPro"/>
</dbReference>
<evidence type="ECO:0000256" key="2">
    <source>
        <dbReference type="ARBA" id="ARBA00022552"/>
    </source>
</evidence>
<keyword evidence="3" id="KW-0540">Nuclease</keyword>
<evidence type="ECO:0000259" key="11">
    <source>
        <dbReference type="PROSITE" id="PS50967"/>
    </source>
</evidence>
<dbReference type="InterPro" id="IPR012337">
    <property type="entry name" value="RNaseH-like_sf"/>
</dbReference>
<dbReference type="SUPFAM" id="SSF53098">
    <property type="entry name" value="Ribonuclease H-like"/>
    <property type="match status" value="1"/>
</dbReference>
<dbReference type="GO" id="GO:0071039">
    <property type="term" value="P:nuclear polyadenylation-dependent CUT catabolic process"/>
    <property type="evidence" value="ECO:0007669"/>
    <property type="project" value="TreeGrafter"/>
</dbReference>
<dbReference type="GO" id="GO:0003727">
    <property type="term" value="F:single-stranded RNA binding"/>
    <property type="evidence" value="ECO:0007669"/>
    <property type="project" value="TreeGrafter"/>
</dbReference>
<dbReference type="GO" id="GO:0000467">
    <property type="term" value="P:exonucleolytic trimming to generate mature 3'-end of 5.8S rRNA from tricistronic rRNA transcript (SSU-rRNA, 5.8S rRNA, LSU-rRNA)"/>
    <property type="evidence" value="ECO:0007669"/>
    <property type="project" value="InterPro"/>
</dbReference>
<dbReference type="GO" id="GO:0071051">
    <property type="term" value="P:poly(A)-dependent snoRNA 3'-end processing"/>
    <property type="evidence" value="ECO:0007669"/>
    <property type="project" value="TreeGrafter"/>
</dbReference>
<keyword evidence="6" id="KW-0269">Exonuclease</keyword>
<dbReference type="AlphaFoldDB" id="A0AAW2BS53"/>
<comment type="subcellular location">
    <subcellularLocation>
        <location evidence="1">Nucleus</location>
    </subcellularLocation>
</comment>
<accession>A0AAW2BS53</accession>
<dbReference type="Pfam" id="PF00570">
    <property type="entry name" value="HRDC"/>
    <property type="match status" value="1"/>
</dbReference>
<feature type="region of interest" description="Disordered" evidence="10">
    <location>
        <begin position="856"/>
        <end position="920"/>
    </location>
</feature>
<keyword evidence="4" id="KW-0378">Hydrolase</keyword>
<feature type="region of interest" description="Disordered" evidence="10">
    <location>
        <begin position="1"/>
        <end position="40"/>
    </location>
</feature>
<dbReference type="FunFam" id="1.10.150.80:FF:000001">
    <property type="entry name" value="Putative exosome component 10"/>
    <property type="match status" value="1"/>
</dbReference>
<name>A0AAW2BS53_9ROSI</name>
<dbReference type="Gene3D" id="3.30.420.10">
    <property type="entry name" value="Ribonuclease H-like superfamily/Ribonuclease H"/>
    <property type="match status" value="1"/>
</dbReference>
<dbReference type="EMBL" id="JAZDWU010000011">
    <property type="protein sequence ID" value="KAK9986865.1"/>
    <property type="molecule type" value="Genomic_DNA"/>
</dbReference>
<evidence type="ECO:0000256" key="10">
    <source>
        <dbReference type="SAM" id="MobiDB-lite"/>
    </source>
</evidence>
<dbReference type="InterPro" id="IPR045092">
    <property type="entry name" value="Rrp6-like"/>
</dbReference>
<evidence type="ECO:0000256" key="4">
    <source>
        <dbReference type="ARBA" id="ARBA00022801"/>
    </source>
</evidence>
<evidence type="ECO:0000256" key="8">
    <source>
        <dbReference type="ARBA" id="ARBA00023242"/>
    </source>
</evidence>
<comment type="similarity">
    <text evidence="9">Belongs to the exosome component 10/RRP6 family.</text>
</comment>
<dbReference type="GO" id="GO:0071035">
    <property type="term" value="P:nuclear polyadenylation-dependent rRNA catabolic process"/>
    <property type="evidence" value="ECO:0007669"/>
    <property type="project" value="TreeGrafter"/>
</dbReference>
<evidence type="ECO:0000256" key="1">
    <source>
        <dbReference type="ARBA" id="ARBA00004123"/>
    </source>
</evidence>
<dbReference type="GO" id="GO:0005730">
    <property type="term" value="C:nucleolus"/>
    <property type="evidence" value="ECO:0007669"/>
    <property type="project" value="TreeGrafter"/>
</dbReference>
<evidence type="ECO:0000256" key="3">
    <source>
        <dbReference type="ARBA" id="ARBA00022722"/>
    </source>
</evidence>
<keyword evidence="7" id="KW-0943">RNA-mediated gene silencing</keyword>
<dbReference type="SMART" id="SM00341">
    <property type="entry name" value="HRDC"/>
    <property type="match status" value="1"/>
</dbReference>
<dbReference type="InterPro" id="IPR010997">
    <property type="entry name" value="HRDC-like_sf"/>
</dbReference>
<organism evidence="12 13">
    <name type="scientific">Lithocarpus litseifolius</name>
    <dbReference type="NCBI Taxonomy" id="425828"/>
    <lineage>
        <taxon>Eukaryota</taxon>
        <taxon>Viridiplantae</taxon>
        <taxon>Streptophyta</taxon>
        <taxon>Embryophyta</taxon>
        <taxon>Tracheophyta</taxon>
        <taxon>Spermatophyta</taxon>
        <taxon>Magnoliopsida</taxon>
        <taxon>eudicotyledons</taxon>
        <taxon>Gunneridae</taxon>
        <taxon>Pentapetalae</taxon>
        <taxon>rosids</taxon>
        <taxon>fabids</taxon>
        <taxon>Fagales</taxon>
        <taxon>Fagaceae</taxon>
        <taxon>Lithocarpus</taxon>
    </lineage>
</organism>
<sequence>MMNEHHHHRDEDEDEAEAEVDKAQTLASSLSKLSASSRGVPSGKDFHFFNNFDDFKNPIREISNKSTSMLRTINDNAQVWRQQQGPTKAAAAAFPEADMDDAYDWLVNVNDELLERFDVSADDFRKKEETDSSGFQLVHYGNKKKGASASASASAVKVATKTKPKVPFHIPSIRKPQEEFNILVNNSNQPFQHVWLQQEQRSHDDQTTTFIHPLEKLSFMDFVDKDIGNVDPVNPPSIESTPFKLVEEVKDLKELAAKLRGVNEFAVDLEHNQYRSFQGLTCLMQISTRTEDFVVDTLKLRIHIGPYLREVFKDPTKRKVMHGADRDIVWLQRDFGMYICNLFDTGQASKVLKLERNSLEFLLHHFCGVCANKEYQNADWRLRPLPEEMLRYAREDTHYLLYIYDLMRIKLYAMPKEAENIDAPLVEVYKRSCDVCMQLYEKELLTENSYLHIYGLHGASLDAQQLAIVAGLCEWRDVVARAEDESTGYILPNKTLLEIAKQKPDTTSKLRRLVKSKHPYVEHNLSPVLSIIRHSVQNAAAYEAIAEHLKVGLTEIASEEIKVTDLSDTFSPDALIKHEAGNARRVSIDGGDTMNGNMSALLHSPQLKDESSELGCSASEVDKDGKGFPFEHLDKSGSISINSDGYSSQPVGGSLTTGQSRDAIDDTLVLGSAKVTGATVQMLKKPSRAFGALLGKSAPKRKFDTNKKEDIKLEQIRSSVNFPFHSFSGTSEQSKLVIEVPDTAVETCQPQGHAAVPAANSRSDDIIMLDDNLNVEEPIHGNLEATDEHKSDFGASASEMDDEPMSLSELSSSFQQCFESINQNGNGRKNEKSQEAGCVLQLKPFDYEAARKHVRFGEDPEDELGSEGDKGLKSRRDSGGKKKGPTKGRVQRDNDGTGEFPQGRRRQAFPATGNRSATFR</sequence>
<dbReference type="PROSITE" id="PS50967">
    <property type="entry name" value="HRDC"/>
    <property type="match status" value="1"/>
</dbReference>
<evidence type="ECO:0000256" key="7">
    <source>
        <dbReference type="ARBA" id="ARBA00023158"/>
    </source>
</evidence>
<dbReference type="Pfam" id="PF08066">
    <property type="entry name" value="PMC2NT"/>
    <property type="match status" value="1"/>
</dbReference>
<evidence type="ECO:0000256" key="6">
    <source>
        <dbReference type="ARBA" id="ARBA00022839"/>
    </source>
</evidence>
<keyword evidence="13" id="KW-1185">Reference proteome</keyword>
<dbReference type="InterPro" id="IPR036397">
    <property type="entry name" value="RNaseH_sf"/>
</dbReference>
<dbReference type="GO" id="GO:0071036">
    <property type="term" value="P:nuclear polyadenylation-dependent snoRNA catabolic process"/>
    <property type="evidence" value="ECO:0007669"/>
    <property type="project" value="TreeGrafter"/>
</dbReference>
<dbReference type="GO" id="GO:0071040">
    <property type="term" value="P:nuclear polyadenylation-dependent antisense transcript catabolic process"/>
    <property type="evidence" value="ECO:0007669"/>
    <property type="project" value="TreeGrafter"/>
</dbReference>
<dbReference type="InterPro" id="IPR049559">
    <property type="entry name" value="Rrp6p-like_exo"/>
</dbReference>
<dbReference type="Pfam" id="PF01612">
    <property type="entry name" value="DNA_pol_A_exo1"/>
    <property type="match status" value="1"/>
</dbReference>
<dbReference type="GO" id="GO:0000166">
    <property type="term" value="F:nucleotide binding"/>
    <property type="evidence" value="ECO:0007669"/>
    <property type="project" value="InterPro"/>
</dbReference>
<dbReference type="SMART" id="SM00474">
    <property type="entry name" value="35EXOc"/>
    <property type="match status" value="1"/>
</dbReference>
<evidence type="ECO:0000313" key="12">
    <source>
        <dbReference type="EMBL" id="KAK9986865.1"/>
    </source>
</evidence>
<gene>
    <name evidence="12" type="ORF">SO802_031816</name>
</gene>
<keyword evidence="5" id="KW-0271">Exosome</keyword>
<protein>
    <recommendedName>
        <fullName evidence="11">HRDC domain-containing protein</fullName>
    </recommendedName>
</protein>
<evidence type="ECO:0000313" key="13">
    <source>
        <dbReference type="Proteomes" id="UP001459277"/>
    </source>
</evidence>
<dbReference type="InterPro" id="IPR044876">
    <property type="entry name" value="HRDC_dom_sf"/>
</dbReference>
<dbReference type="Proteomes" id="UP001459277">
    <property type="component" value="Unassembled WGS sequence"/>
</dbReference>
<evidence type="ECO:0000256" key="9">
    <source>
        <dbReference type="ARBA" id="ARBA00043957"/>
    </source>
</evidence>
<proteinExistence type="inferred from homology"/>
<feature type="compositionally biased region" description="Low complexity" evidence="10">
    <location>
        <begin position="26"/>
        <end position="37"/>
    </location>
</feature>
<comment type="caution">
    <text evidence="12">The sequence shown here is derived from an EMBL/GenBank/DDBJ whole genome shotgun (WGS) entry which is preliminary data.</text>
</comment>
<feature type="compositionally biased region" description="Basic and acidic residues" evidence="10">
    <location>
        <begin position="867"/>
        <end position="880"/>
    </location>
</feature>
<dbReference type="FunFam" id="3.30.420.10:FF:000065">
    <property type="entry name" value="Protein RRP6-like 2 isoform A"/>
    <property type="match status" value="1"/>
</dbReference>
<dbReference type="GO" id="GO:0071037">
    <property type="term" value="P:nuclear polyadenylation-dependent snRNA catabolic process"/>
    <property type="evidence" value="ECO:0007669"/>
    <property type="project" value="TreeGrafter"/>
</dbReference>
<dbReference type="GO" id="GO:0000176">
    <property type="term" value="C:nuclear exosome (RNase complex)"/>
    <property type="evidence" value="ECO:0007669"/>
    <property type="project" value="InterPro"/>
</dbReference>
<dbReference type="CDD" id="cd06147">
    <property type="entry name" value="Rrp6p_like_exo"/>
    <property type="match status" value="1"/>
</dbReference>
<reference evidence="12 13" key="1">
    <citation type="submission" date="2024-01" db="EMBL/GenBank/DDBJ databases">
        <title>A telomere-to-telomere, gap-free genome of sweet tea (Lithocarpus litseifolius).</title>
        <authorList>
            <person name="Zhou J."/>
        </authorList>
    </citation>
    <scope>NUCLEOTIDE SEQUENCE [LARGE SCALE GENOMIC DNA]</scope>
    <source>
        <strain evidence="12">Zhou-2022a</strain>
        <tissue evidence="12">Leaf</tissue>
    </source>
</reference>
<dbReference type="PANTHER" id="PTHR12124:SF47">
    <property type="entry name" value="EXOSOME COMPONENT 10"/>
    <property type="match status" value="1"/>
</dbReference>
<dbReference type="InterPro" id="IPR002562">
    <property type="entry name" value="3'-5'_exonuclease_dom"/>
</dbReference>